<organism evidence="5 6">
    <name type="scientific">Clostridium facile</name>
    <dbReference type="NCBI Taxonomy" id="2763035"/>
    <lineage>
        <taxon>Bacteria</taxon>
        <taxon>Bacillati</taxon>
        <taxon>Bacillota</taxon>
        <taxon>Clostridia</taxon>
        <taxon>Eubacteriales</taxon>
        <taxon>Clostridiaceae</taxon>
        <taxon>Clostridium</taxon>
    </lineage>
</organism>
<dbReference type="Pfam" id="PF13529">
    <property type="entry name" value="Peptidase_C39_2"/>
    <property type="match status" value="1"/>
</dbReference>
<dbReference type="RefSeq" id="WP_186996075.1">
    <property type="nucleotide sequence ID" value="NZ_JACOQK010000001.1"/>
</dbReference>
<protein>
    <submittedName>
        <fullName evidence="5">C39 family peptidase</fullName>
    </submittedName>
</protein>
<accession>A0ABR7IP41</accession>
<feature type="region of interest" description="Disordered" evidence="2">
    <location>
        <begin position="600"/>
        <end position="705"/>
    </location>
</feature>
<evidence type="ECO:0000259" key="4">
    <source>
        <dbReference type="PROSITE" id="PS51272"/>
    </source>
</evidence>
<name>A0ABR7IP41_9CLOT</name>
<dbReference type="InterPro" id="IPR001119">
    <property type="entry name" value="SLH_dom"/>
</dbReference>
<feature type="compositionally biased region" description="Low complexity" evidence="2">
    <location>
        <begin position="630"/>
        <end position="693"/>
    </location>
</feature>
<dbReference type="EMBL" id="JACOQK010000001">
    <property type="protein sequence ID" value="MBC5786893.1"/>
    <property type="molecule type" value="Genomic_DNA"/>
</dbReference>
<dbReference type="PROSITE" id="PS51272">
    <property type="entry name" value="SLH"/>
    <property type="match status" value="2"/>
</dbReference>
<evidence type="ECO:0000256" key="2">
    <source>
        <dbReference type="SAM" id="MobiDB-lite"/>
    </source>
</evidence>
<proteinExistence type="predicted"/>
<feature type="domain" description="SLH" evidence="4">
    <location>
        <begin position="113"/>
        <end position="176"/>
    </location>
</feature>
<keyword evidence="3" id="KW-0732">Signal</keyword>
<comment type="caution">
    <text evidence="5">The sequence shown here is derived from an EMBL/GenBank/DDBJ whole genome shotgun (WGS) entry which is preliminary data.</text>
</comment>
<evidence type="ECO:0000256" key="3">
    <source>
        <dbReference type="SAM" id="SignalP"/>
    </source>
</evidence>
<dbReference type="Gene3D" id="3.90.70.10">
    <property type="entry name" value="Cysteine proteinases"/>
    <property type="match status" value="1"/>
</dbReference>
<dbReference type="PANTHER" id="PTHR37806">
    <property type="entry name" value="LMO0724 PROTEIN"/>
    <property type="match status" value="1"/>
</dbReference>
<evidence type="ECO:0000313" key="6">
    <source>
        <dbReference type="Proteomes" id="UP000649151"/>
    </source>
</evidence>
<keyword evidence="1" id="KW-0677">Repeat</keyword>
<evidence type="ECO:0000256" key="1">
    <source>
        <dbReference type="ARBA" id="ARBA00022737"/>
    </source>
</evidence>
<dbReference type="Proteomes" id="UP000649151">
    <property type="component" value="Unassembled WGS sequence"/>
</dbReference>
<feature type="signal peptide" evidence="3">
    <location>
        <begin position="1"/>
        <end position="29"/>
    </location>
</feature>
<feature type="domain" description="SLH" evidence="4">
    <location>
        <begin position="53"/>
        <end position="112"/>
    </location>
</feature>
<keyword evidence="6" id="KW-1185">Reference proteome</keyword>
<evidence type="ECO:0000313" key="5">
    <source>
        <dbReference type="EMBL" id="MBC5786893.1"/>
    </source>
</evidence>
<dbReference type="PANTHER" id="PTHR37806:SF1">
    <property type="entry name" value="PEPTIDASE C39-LIKE DOMAIN-CONTAINING PROTEIN"/>
    <property type="match status" value="1"/>
</dbReference>
<gene>
    <name evidence="5" type="ORF">H8Z77_02500</name>
</gene>
<reference evidence="5 6" key="1">
    <citation type="submission" date="2020-08" db="EMBL/GenBank/DDBJ databases">
        <title>Genome public.</title>
        <authorList>
            <person name="Liu C."/>
            <person name="Sun Q."/>
        </authorList>
    </citation>
    <scope>NUCLEOTIDE SEQUENCE [LARGE SCALE GENOMIC DNA]</scope>
    <source>
        <strain evidence="5 6">NSJ-27</strain>
    </source>
</reference>
<dbReference type="Pfam" id="PF00395">
    <property type="entry name" value="SLH"/>
    <property type="match status" value="2"/>
</dbReference>
<dbReference type="InterPro" id="IPR039564">
    <property type="entry name" value="Peptidase_C39-like"/>
</dbReference>
<feature type="compositionally biased region" description="Polar residues" evidence="2">
    <location>
        <begin position="696"/>
        <end position="705"/>
    </location>
</feature>
<feature type="chain" id="PRO_5047405709" evidence="3">
    <location>
        <begin position="30"/>
        <end position="705"/>
    </location>
</feature>
<sequence>MRKFIALKRLMAGFISSVLLFSTAITVSAADLQQPVSQTELQAQQQDVQSRAAGIPYTDVSEADWCYDAVKYMYDHNIMTGISPTLFNPAVEMNRAQFATVLYRMEGSPAIEYTPVFADVPDGTFYADAVTWANREGIITGYGNGYFGTEVNITREQIATILYRYANYKGVDTSYKLSVNHFPDGGYVSGFSRDAIEWTLANEIIKGENNQSIINPQGEAGRAVAATIIMRYLAPSTIMVETTASMSYLSNNTWHDFHTSASAYPIDGLKLQTDPSKPYYLYYRTLNSGKTSFYPRVTSIENDYAGYPGKPIRLLDIEARSTDNGTNLQTGAVVVMYRVHTVGVGWFPWVSNADPAWMERVKLKFNLPDSIDTGSDNAGLEGNDIDGVEIRIFEETKSKLPSSNSKVIQAPFISQLGAYPTGCESVSAVMALNYAGINMSVDTFIDNYLYKTGFPFDPDESFGGDPRSTSGYGCYARVIKKALDQILAGTGYTAKMFNDVPLQELCTQYIDNDIPVIVWGTMEMQPEKLSRTWTYNGRTIYWKTPEHCLLMVGYDDGGYIFNDPLRRQPQTYYGKETVESAYRGMYSQAIVIVKDGTRMESEPAPDFEEPMAPESSAPETTPSMPSEGNPPSQDSSQASSQPAESTPPQESEPVESTPSEVPPEGNTSSEPETSQPEESSSTPEGSSSSSTDPSEGHTQTESSQS</sequence>